<evidence type="ECO:0000313" key="5">
    <source>
        <dbReference type="EMBL" id="HFW32576.1"/>
    </source>
</evidence>
<accession>A0A7C3MFV0</accession>
<comment type="similarity">
    <text evidence="1">Belongs to the glutaredoxin family.</text>
</comment>
<reference evidence="5" key="1">
    <citation type="journal article" date="2020" name="mSystems">
        <title>Genome- and Community-Level Interaction Insights into Carbon Utilization and Element Cycling Functions of Hydrothermarchaeota in Hydrothermal Sediment.</title>
        <authorList>
            <person name="Zhou Z."/>
            <person name="Liu Y."/>
            <person name="Xu W."/>
            <person name="Pan J."/>
            <person name="Luo Z.H."/>
            <person name="Li M."/>
        </authorList>
    </citation>
    <scope>NUCLEOTIDE SEQUENCE [LARGE SCALE GENOMIC DNA]</scope>
    <source>
        <strain evidence="4">SpSt-12</strain>
        <strain evidence="5">SpSt-87</strain>
    </source>
</reference>
<evidence type="ECO:0000256" key="2">
    <source>
        <dbReference type="ARBA" id="ARBA00022982"/>
    </source>
</evidence>
<keyword evidence="2" id="KW-0813">Transport</keyword>
<dbReference type="EMBL" id="DSCQ01000017">
    <property type="protein sequence ID" value="HET20705.1"/>
    <property type="molecule type" value="Genomic_DNA"/>
</dbReference>
<gene>
    <name evidence="4" type="ORF">ENN70_01050</name>
    <name evidence="5" type="ORF">ENW66_06450</name>
</gene>
<dbReference type="Pfam" id="PF13192">
    <property type="entry name" value="Thioredoxin_3"/>
    <property type="match status" value="1"/>
</dbReference>
<name>A0A7C3MFV0_ARCFL</name>
<keyword evidence="2" id="KW-0249">Electron transport</keyword>
<dbReference type="SUPFAM" id="SSF52833">
    <property type="entry name" value="Thioredoxin-like"/>
    <property type="match status" value="1"/>
</dbReference>
<evidence type="ECO:0000313" key="4">
    <source>
        <dbReference type="EMBL" id="HET20705.1"/>
    </source>
</evidence>
<organism evidence="5">
    <name type="scientific">Archaeoglobus fulgidus</name>
    <dbReference type="NCBI Taxonomy" id="2234"/>
    <lineage>
        <taxon>Archaea</taxon>
        <taxon>Methanobacteriati</taxon>
        <taxon>Methanobacteriota</taxon>
        <taxon>Archaeoglobi</taxon>
        <taxon>Archaeoglobales</taxon>
        <taxon>Archaeoglobaceae</taxon>
        <taxon>Archaeoglobus</taxon>
    </lineage>
</organism>
<dbReference type="AlphaFoldDB" id="A0A7C3MFV0"/>
<feature type="domain" description="Thioredoxin-like fold" evidence="3">
    <location>
        <begin position="2"/>
        <end position="60"/>
    </location>
</feature>
<dbReference type="Gene3D" id="3.40.30.10">
    <property type="entry name" value="Glutaredoxin"/>
    <property type="match status" value="1"/>
</dbReference>
<protein>
    <submittedName>
        <fullName evidence="5">DUF2703 domain-containing protein</fullName>
    </submittedName>
</protein>
<dbReference type="InterPro" id="IPR012336">
    <property type="entry name" value="Thioredoxin-like_fold"/>
</dbReference>
<dbReference type="EMBL" id="DTLB01000038">
    <property type="protein sequence ID" value="HFW32576.1"/>
    <property type="molecule type" value="Genomic_DNA"/>
</dbReference>
<evidence type="ECO:0000259" key="3">
    <source>
        <dbReference type="Pfam" id="PF13192"/>
    </source>
</evidence>
<sequence>MKIRFLYFENCPNAEPALKLLKETLDEMKVEAEIEIIDIKTLEEAEKYNFLGSPTIQINGVDIEKKRRGEKAVMGCRVYGNRGVPPKELIVEAIKELQNS</sequence>
<comment type="caution">
    <text evidence="5">The sequence shown here is derived from an EMBL/GenBank/DDBJ whole genome shotgun (WGS) entry which is preliminary data.</text>
</comment>
<dbReference type="InterPro" id="IPR036249">
    <property type="entry name" value="Thioredoxin-like_sf"/>
</dbReference>
<evidence type="ECO:0000256" key="1">
    <source>
        <dbReference type="ARBA" id="ARBA00007787"/>
    </source>
</evidence>
<proteinExistence type="inferred from homology"/>